<comment type="subcellular location">
    <subcellularLocation>
        <location evidence="1">Nucleus</location>
    </subcellularLocation>
</comment>
<gene>
    <name evidence="5" type="primary">LOC108736009</name>
</gene>
<keyword evidence="2" id="KW-0539">Nucleus</keyword>
<proteinExistence type="predicted"/>
<evidence type="ECO:0000256" key="1">
    <source>
        <dbReference type="ARBA" id="ARBA00004123"/>
    </source>
</evidence>
<dbReference type="InterPro" id="IPR000467">
    <property type="entry name" value="G_patch_dom"/>
</dbReference>
<keyword evidence="4" id="KW-1185">Reference proteome</keyword>
<dbReference type="SMART" id="SM00443">
    <property type="entry name" value="G_patch"/>
    <property type="match status" value="1"/>
</dbReference>
<dbReference type="FunCoup" id="A0A1W4WII5">
    <property type="interactions" value="1593"/>
</dbReference>
<dbReference type="Proteomes" id="UP000192223">
    <property type="component" value="Unplaced"/>
</dbReference>
<dbReference type="Pfam" id="PF12656">
    <property type="entry name" value="G-patch_2"/>
    <property type="match status" value="1"/>
</dbReference>
<dbReference type="PROSITE" id="PS50174">
    <property type="entry name" value="G_PATCH"/>
    <property type="match status" value="1"/>
</dbReference>
<dbReference type="InterPro" id="IPR026822">
    <property type="entry name" value="Spp2/MOS2_G-patch"/>
</dbReference>
<dbReference type="PANTHER" id="PTHR15818:SF2">
    <property type="entry name" value="G-PATCH DOMAIN AND KOW MOTIFS-CONTAINING PROTEIN"/>
    <property type="match status" value="1"/>
</dbReference>
<accession>A0A1W4WII5</accession>
<dbReference type="InterPro" id="IPR008991">
    <property type="entry name" value="Translation_prot_SH3-like_sf"/>
</dbReference>
<evidence type="ECO:0000313" key="5">
    <source>
        <dbReference type="RefSeq" id="XP_018323761.1"/>
    </source>
</evidence>
<protein>
    <submittedName>
        <fullName evidence="5">G-patch domain and KOW motifs-containing protein-like</fullName>
    </submittedName>
</protein>
<evidence type="ECO:0000259" key="3">
    <source>
        <dbReference type="PROSITE" id="PS50174"/>
    </source>
</evidence>
<name>A0A1W4WII5_AGRPL</name>
<dbReference type="InterPro" id="IPR045166">
    <property type="entry name" value="Spp2-like"/>
</dbReference>
<dbReference type="GO" id="GO:0003676">
    <property type="term" value="F:nucleic acid binding"/>
    <property type="evidence" value="ECO:0007669"/>
    <property type="project" value="InterPro"/>
</dbReference>
<evidence type="ECO:0000256" key="2">
    <source>
        <dbReference type="ARBA" id="ARBA00023242"/>
    </source>
</evidence>
<dbReference type="GO" id="GO:0000398">
    <property type="term" value="P:mRNA splicing, via spliceosome"/>
    <property type="evidence" value="ECO:0007669"/>
    <property type="project" value="InterPro"/>
</dbReference>
<dbReference type="InParanoid" id="A0A1W4WII5"/>
<dbReference type="OrthoDB" id="5577072at2759"/>
<organism evidence="4 5">
    <name type="scientific">Agrilus planipennis</name>
    <name type="common">Emerald ash borer</name>
    <name type="synonym">Agrilus marcopoli</name>
    <dbReference type="NCBI Taxonomy" id="224129"/>
    <lineage>
        <taxon>Eukaryota</taxon>
        <taxon>Metazoa</taxon>
        <taxon>Ecdysozoa</taxon>
        <taxon>Arthropoda</taxon>
        <taxon>Hexapoda</taxon>
        <taxon>Insecta</taxon>
        <taxon>Pterygota</taxon>
        <taxon>Neoptera</taxon>
        <taxon>Endopterygota</taxon>
        <taxon>Coleoptera</taxon>
        <taxon>Polyphaga</taxon>
        <taxon>Elateriformia</taxon>
        <taxon>Buprestoidea</taxon>
        <taxon>Buprestidae</taxon>
        <taxon>Agrilinae</taxon>
        <taxon>Agrilus</taxon>
    </lineage>
</organism>
<dbReference type="PANTHER" id="PTHR15818">
    <property type="entry name" value="G PATCH AND KOW-CONTAINING"/>
    <property type="match status" value="1"/>
</dbReference>
<dbReference type="GeneID" id="108736009"/>
<sequence>MAESEKKLSFTFNKTLKKGSIPKKLPKKGELIEYIENKSIKLTHHNEETSPTSLVINIGASRNISDRIREAREKRLTSKSLKNDNDNRPDSELTLDELAAKELLQDSQNNKKTIIDLPQLKENTVVLDGKEESSLKDYEDVPISEFGFAMLRGMGWKNGMSIGKRQKVPLKIKEPTLRPKGMGLGVSKLLSKTYDDDKGKNIEEEITKKGTLVKVIAGRYKDCFGEIQSLDDESGRVIVKTANDLILSLTEYLIEPITKAQYEAMLKL</sequence>
<dbReference type="GO" id="GO:0005681">
    <property type="term" value="C:spliceosomal complex"/>
    <property type="evidence" value="ECO:0007669"/>
    <property type="project" value="TreeGrafter"/>
</dbReference>
<evidence type="ECO:0000313" key="4">
    <source>
        <dbReference type="Proteomes" id="UP000192223"/>
    </source>
</evidence>
<reference evidence="5" key="1">
    <citation type="submission" date="2025-08" db="UniProtKB">
        <authorList>
            <consortium name="RefSeq"/>
        </authorList>
    </citation>
    <scope>IDENTIFICATION</scope>
    <source>
        <tissue evidence="5">Entire body</tissue>
    </source>
</reference>
<dbReference type="STRING" id="224129.A0A1W4WII5"/>
<dbReference type="RefSeq" id="XP_018323761.1">
    <property type="nucleotide sequence ID" value="XM_018468259.1"/>
</dbReference>
<dbReference type="KEGG" id="apln:108736009"/>
<feature type="domain" description="G-patch" evidence="3">
    <location>
        <begin position="143"/>
        <end position="175"/>
    </location>
</feature>
<dbReference type="AlphaFoldDB" id="A0A1W4WII5"/>
<dbReference type="SUPFAM" id="SSF50104">
    <property type="entry name" value="Translation proteins SH3-like domain"/>
    <property type="match status" value="1"/>
</dbReference>